<dbReference type="InterPro" id="IPR029024">
    <property type="entry name" value="TerB-like"/>
</dbReference>
<reference evidence="7" key="1">
    <citation type="submission" date="2016-10" db="EMBL/GenBank/DDBJ databases">
        <authorList>
            <person name="de Groot N.N."/>
        </authorList>
    </citation>
    <scope>NUCLEOTIDE SEQUENCE</scope>
</reference>
<protein>
    <submittedName>
        <fullName evidence="7">DnaJ-like protein DjlA</fullName>
    </submittedName>
</protein>
<evidence type="ECO:0000256" key="5">
    <source>
        <dbReference type="SAM" id="Phobius"/>
    </source>
</evidence>
<dbReference type="InterPro" id="IPR001623">
    <property type="entry name" value="DnaJ_domain"/>
</dbReference>
<dbReference type="PRINTS" id="PR00625">
    <property type="entry name" value="JDOMAIN"/>
</dbReference>
<dbReference type="Gene3D" id="1.10.287.110">
    <property type="entry name" value="DnaJ domain"/>
    <property type="match status" value="1"/>
</dbReference>
<dbReference type="AlphaFoldDB" id="A0A1W1D1Z9"/>
<dbReference type="InterPro" id="IPR036869">
    <property type="entry name" value="J_dom_sf"/>
</dbReference>
<feature type="coiled-coil region" evidence="4">
    <location>
        <begin position="109"/>
        <end position="143"/>
    </location>
</feature>
<dbReference type="Pfam" id="PF00226">
    <property type="entry name" value="DnaJ"/>
    <property type="match status" value="1"/>
</dbReference>
<evidence type="ECO:0000256" key="2">
    <source>
        <dbReference type="ARBA" id="ARBA00022729"/>
    </source>
</evidence>
<dbReference type="Pfam" id="PF05099">
    <property type="entry name" value="TerB"/>
    <property type="match status" value="1"/>
</dbReference>
<accession>A0A1W1D1Z9</accession>
<feature type="transmembrane region" description="Helical" evidence="5">
    <location>
        <begin position="7"/>
        <end position="40"/>
    </location>
</feature>
<dbReference type="PROSITE" id="PS50076">
    <property type="entry name" value="DNAJ_2"/>
    <property type="match status" value="1"/>
</dbReference>
<keyword evidence="5" id="KW-0472">Membrane</keyword>
<keyword evidence="4" id="KW-0175">Coiled coil</keyword>
<evidence type="ECO:0000313" key="7">
    <source>
        <dbReference type="EMBL" id="SFV71891.1"/>
    </source>
</evidence>
<keyword evidence="5" id="KW-0812">Transmembrane</keyword>
<dbReference type="GO" id="GO:0034975">
    <property type="term" value="P:protein folding in endoplasmic reticulum"/>
    <property type="evidence" value="ECO:0007669"/>
    <property type="project" value="TreeGrafter"/>
</dbReference>
<gene>
    <name evidence="7" type="ORF">MNB_SV-13-1229</name>
</gene>
<organism evidence="7">
    <name type="scientific">hydrothermal vent metagenome</name>
    <dbReference type="NCBI Taxonomy" id="652676"/>
    <lineage>
        <taxon>unclassified sequences</taxon>
        <taxon>metagenomes</taxon>
        <taxon>ecological metagenomes</taxon>
    </lineage>
</organism>
<dbReference type="CDD" id="cd07316">
    <property type="entry name" value="terB_like_DjlA"/>
    <property type="match status" value="1"/>
</dbReference>
<dbReference type="GO" id="GO:0051087">
    <property type="term" value="F:protein-folding chaperone binding"/>
    <property type="evidence" value="ECO:0007669"/>
    <property type="project" value="TreeGrafter"/>
</dbReference>
<evidence type="ECO:0000256" key="1">
    <source>
        <dbReference type="ARBA" id="ARBA00004240"/>
    </source>
</evidence>
<evidence type="ECO:0000256" key="4">
    <source>
        <dbReference type="SAM" id="Coils"/>
    </source>
</evidence>
<dbReference type="PANTHER" id="PTHR44140:SF2">
    <property type="entry name" value="LD25575P"/>
    <property type="match status" value="1"/>
</dbReference>
<dbReference type="PANTHER" id="PTHR44140">
    <property type="entry name" value="LD25575P"/>
    <property type="match status" value="1"/>
</dbReference>
<dbReference type="SMART" id="SM00271">
    <property type="entry name" value="DnaJ"/>
    <property type="match status" value="1"/>
</dbReference>
<dbReference type="GO" id="GO:0051787">
    <property type="term" value="F:misfolded protein binding"/>
    <property type="evidence" value="ECO:0007669"/>
    <property type="project" value="TreeGrafter"/>
</dbReference>
<dbReference type="InterPro" id="IPR007791">
    <property type="entry name" value="DjlA_N"/>
</dbReference>
<dbReference type="SUPFAM" id="SSF46565">
    <property type="entry name" value="Chaperone J-domain"/>
    <property type="match status" value="1"/>
</dbReference>
<dbReference type="EMBL" id="FPHM01000327">
    <property type="protein sequence ID" value="SFV71891.1"/>
    <property type="molecule type" value="Genomic_DNA"/>
</dbReference>
<keyword evidence="2" id="KW-0732">Signal</keyword>
<dbReference type="Gene3D" id="1.10.3680.10">
    <property type="entry name" value="TerB-like"/>
    <property type="match status" value="1"/>
</dbReference>
<dbReference type="CDD" id="cd06257">
    <property type="entry name" value="DnaJ"/>
    <property type="match status" value="1"/>
</dbReference>
<keyword evidence="3" id="KW-0256">Endoplasmic reticulum</keyword>
<comment type="subcellular location">
    <subcellularLocation>
        <location evidence="1">Endoplasmic reticulum</location>
    </subcellularLocation>
</comment>
<sequence length="268" mass="30968">MMMKVRTWIYLGILLFVLYYVFIANILVTLTVVAVLYIALKVYRVYARQKLHKTSTSKALFQKSELGVFIALVAKVAKADGRIDELEASLIGLMFDDISRIFPNEEKTREILKAIFNEEKERLDDTKEKAEKLNELLGRSKLRRKQYIEFLIQLAFVDGGVSSDEDALLRIIVEALNISSDDYDAMKMRFESMANNTVDTMSLDDAYKILGVDKNDDFNSIKKTYRKQVRQYHPDLIKSQNKDEAYIEEATVKMQELNQAYSIIKDAQ</sequence>
<dbReference type="GO" id="GO:0005783">
    <property type="term" value="C:endoplasmic reticulum"/>
    <property type="evidence" value="ECO:0007669"/>
    <property type="project" value="UniProtKB-SubCell"/>
</dbReference>
<evidence type="ECO:0000256" key="3">
    <source>
        <dbReference type="ARBA" id="ARBA00022824"/>
    </source>
</evidence>
<evidence type="ECO:0000259" key="6">
    <source>
        <dbReference type="PROSITE" id="PS50076"/>
    </source>
</evidence>
<keyword evidence="5" id="KW-1133">Transmembrane helix</keyword>
<name>A0A1W1D1Z9_9ZZZZ</name>
<dbReference type="InterPro" id="IPR051727">
    <property type="entry name" value="DnaJ_C3_Co-chaperones"/>
</dbReference>
<feature type="domain" description="J" evidence="6">
    <location>
        <begin position="205"/>
        <end position="268"/>
    </location>
</feature>
<proteinExistence type="predicted"/>